<dbReference type="Proteomes" id="UP000447833">
    <property type="component" value="Unassembled WGS sequence"/>
</dbReference>
<dbReference type="RefSeq" id="WP_159780833.1">
    <property type="nucleotide sequence ID" value="NZ_JAIVAE010000018.1"/>
</dbReference>
<evidence type="ECO:0000313" key="1">
    <source>
        <dbReference type="EMBL" id="MYL65844.1"/>
    </source>
</evidence>
<dbReference type="EMBL" id="WMEY01000011">
    <property type="protein sequence ID" value="MYL65844.1"/>
    <property type="molecule type" value="Genomic_DNA"/>
</dbReference>
<name>A0A845F547_9BACL</name>
<evidence type="ECO:0000313" key="2">
    <source>
        <dbReference type="Proteomes" id="UP000447833"/>
    </source>
</evidence>
<comment type="caution">
    <text evidence="1">The sequence shown here is derived from an EMBL/GenBank/DDBJ whole genome shotgun (WGS) entry which is preliminary data.</text>
</comment>
<sequence>MMGFLVNFKEMKEIEYLLKREMEELLLDLDNSRIDGLIKRAMEERYQLLLGIYKRTATQAEIAKYVRILKKSSN</sequence>
<reference evidence="1 2" key="1">
    <citation type="submission" date="2019-11" db="EMBL/GenBank/DDBJ databases">
        <title>Genome sequences of 17 halophilic strains isolated from different environments.</title>
        <authorList>
            <person name="Furrow R.E."/>
        </authorList>
    </citation>
    <scope>NUCLEOTIDE SEQUENCE [LARGE SCALE GENOMIC DNA]</scope>
    <source>
        <strain evidence="1 2">22506_14_FS</strain>
    </source>
</reference>
<organism evidence="1 2">
    <name type="scientific">Guptibacillus hwajinpoensis</name>
    <dbReference type="NCBI Taxonomy" id="208199"/>
    <lineage>
        <taxon>Bacteria</taxon>
        <taxon>Bacillati</taxon>
        <taxon>Bacillota</taxon>
        <taxon>Bacilli</taxon>
        <taxon>Bacillales</taxon>
        <taxon>Guptibacillaceae</taxon>
        <taxon>Guptibacillus</taxon>
    </lineage>
</organism>
<gene>
    <name evidence="1" type="ORF">GLW07_21085</name>
</gene>
<proteinExistence type="predicted"/>
<protein>
    <submittedName>
        <fullName evidence="1">Uncharacterized protein</fullName>
    </submittedName>
</protein>
<dbReference type="AlphaFoldDB" id="A0A845F547"/>
<accession>A0A845F547</accession>